<dbReference type="InterPro" id="IPR005554">
    <property type="entry name" value="NOL6/Upt22"/>
</dbReference>
<keyword evidence="13" id="KW-1185">Reference proteome</keyword>
<dbReference type="GO" id="GO:0006364">
    <property type="term" value="P:rRNA processing"/>
    <property type="evidence" value="ECO:0007669"/>
    <property type="project" value="TreeGrafter"/>
</dbReference>
<organism evidence="12 13">
    <name type="scientific">Symbiodinium microadriaticum</name>
    <name type="common">Dinoflagellate</name>
    <name type="synonym">Zooxanthella microadriatica</name>
    <dbReference type="NCBI Taxonomy" id="2951"/>
    <lineage>
        <taxon>Eukaryota</taxon>
        <taxon>Sar</taxon>
        <taxon>Alveolata</taxon>
        <taxon>Dinophyceae</taxon>
        <taxon>Suessiales</taxon>
        <taxon>Symbiodiniaceae</taxon>
        <taxon>Symbiodinium</taxon>
    </lineage>
</organism>
<dbReference type="InterPro" id="IPR035368">
    <property type="entry name" value="Nrap_D3"/>
</dbReference>
<evidence type="ECO:0000259" key="6">
    <source>
        <dbReference type="Pfam" id="PF03813"/>
    </source>
</evidence>
<dbReference type="OrthoDB" id="10251401at2759"/>
<keyword evidence="3" id="KW-0694">RNA-binding</keyword>
<dbReference type="SUPFAM" id="SSF53474">
    <property type="entry name" value="alpha/beta-Hydrolases"/>
    <property type="match status" value="1"/>
</dbReference>
<dbReference type="InterPro" id="IPR035082">
    <property type="entry name" value="Nrap_D1"/>
</dbReference>
<feature type="region of interest" description="Disordered" evidence="5">
    <location>
        <begin position="674"/>
        <end position="715"/>
    </location>
</feature>
<gene>
    <name evidence="12" type="primary">Nol6</name>
    <name evidence="12" type="ORF">AK812_SmicGene1005</name>
</gene>
<evidence type="ECO:0000259" key="11">
    <source>
        <dbReference type="Pfam" id="PF17407"/>
    </source>
</evidence>
<feature type="domain" description="Nrap protein" evidence="10">
    <location>
        <begin position="1166"/>
        <end position="1307"/>
    </location>
</feature>
<evidence type="ECO:0000313" key="12">
    <source>
        <dbReference type="EMBL" id="OLQ14826.1"/>
    </source>
</evidence>
<feature type="compositionally biased region" description="Basic and acidic residues" evidence="5">
    <location>
        <begin position="701"/>
        <end position="715"/>
    </location>
</feature>
<feature type="domain" description="Nrap protein" evidence="11">
    <location>
        <begin position="1323"/>
        <end position="1443"/>
    </location>
</feature>
<comment type="subcellular location">
    <subcellularLocation>
        <location evidence="1">Nucleus</location>
        <location evidence="1">Nucleolus</location>
    </subcellularLocation>
</comment>
<dbReference type="GO" id="GO:0006409">
    <property type="term" value="P:tRNA export from nucleus"/>
    <property type="evidence" value="ECO:0007669"/>
    <property type="project" value="TreeGrafter"/>
</dbReference>
<dbReference type="Proteomes" id="UP000186817">
    <property type="component" value="Unassembled WGS sequence"/>
</dbReference>
<feature type="domain" description="Nrap protein" evidence="7">
    <location>
        <begin position="569"/>
        <end position="669"/>
    </location>
</feature>
<evidence type="ECO:0000259" key="10">
    <source>
        <dbReference type="Pfam" id="PF17406"/>
    </source>
</evidence>
<keyword evidence="4" id="KW-0539">Nucleus</keyword>
<evidence type="ECO:0000259" key="7">
    <source>
        <dbReference type="Pfam" id="PF17403"/>
    </source>
</evidence>
<evidence type="ECO:0000259" key="9">
    <source>
        <dbReference type="Pfam" id="PF17405"/>
    </source>
</evidence>
<dbReference type="EMBL" id="LSRX01000010">
    <property type="protein sequence ID" value="OLQ14826.1"/>
    <property type="molecule type" value="Genomic_DNA"/>
</dbReference>
<dbReference type="InterPro" id="IPR029058">
    <property type="entry name" value="AB_hydrolase_fold"/>
</dbReference>
<dbReference type="Pfam" id="PF17407">
    <property type="entry name" value="Nrap_D6"/>
    <property type="match status" value="1"/>
</dbReference>
<evidence type="ECO:0000256" key="3">
    <source>
        <dbReference type="ARBA" id="ARBA00022884"/>
    </source>
</evidence>
<dbReference type="GO" id="GO:0034456">
    <property type="term" value="C:UTP-C complex"/>
    <property type="evidence" value="ECO:0007669"/>
    <property type="project" value="TreeGrafter"/>
</dbReference>
<dbReference type="PANTHER" id="PTHR17972">
    <property type="entry name" value="NUCLEOLAR RNA-ASSOCIATED PROTEIN"/>
    <property type="match status" value="1"/>
</dbReference>
<dbReference type="Gene3D" id="1.10.1410.10">
    <property type="match status" value="1"/>
</dbReference>
<evidence type="ECO:0000313" key="13">
    <source>
        <dbReference type="Proteomes" id="UP000186817"/>
    </source>
</evidence>
<dbReference type="GO" id="GO:0003723">
    <property type="term" value="F:RNA binding"/>
    <property type="evidence" value="ECO:0007669"/>
    <property type="project" value="UniProtKB-KW"/>
</dbReference>
<reference evidence="12 13" key="1">
    <citation type="submission" date="2016-02" db="EMBL/GenBank/DDBJ databases">
        <title>Genome analysis of coral dinoflagellate symbionts highlights evolutionary adaptations to a symbiotic lifestyle.</title>
        <authorList>
            <person name="Aranda M."/>
            <person name="Li Y."/>
            <person name="Liew Y.J."/>
            <person name="Baumgarten S."/>
            <person name="Simakov O."/>
            <person name="Wilson M."/>
            <person name="Piel J."/>
            <person name="Ashoor H."/>
            <person name="Bougouffa S."/>
            <person name="Bajic V.B."/>
            <person name="Ryu T."/>
            <person name="Ravasi T."/>
            <person name="Bayer T."/>
            <person name="Micklem G."/>
            <person name="Kim H."/>
            <person name="Bhak J."/>
            <person name="Lajeunesse T.C."/>
            <person name="Voolstra C.R."/>
        </authorList>
    </citation>
    <scope>NUCLEOTIDE SEQUENCE [LARGE SCALE GENOMIC DNA]</scope>
    <source>
        <strain evidence="12 13">CCMP2467</strain>
    </source>
</reference>
<evidence type="ECO:0000256" key="2">
    <source>
        <dbReference type="ARBA" id="ARBA00006674"/>
    </source>
</evidence>
<name>A0A1Q9F580_SYMMI</name>
<proteinExistence type="inferred from homology"/>
<dbReference type="Pfam" id="PF17403">
    <property type="entry name" value="Nrap_D2"/>
    <property type="match status" value="1"/>
</dbReference>
<comment type="similarity">
    <text evidence="2">Belongs to the NRAP family.</text>
</comment>
<dbReference type="Gene3D" id="3.40.50.1820">
    <property type="entry name" value="alpha/beta hydrolase"/>
    <property type="match status" value="1"/>
</dbReference>
<feature type="domain" description="Nrap protein" evidence="6">
    <location>
        <begin position="475"/>
        <end position="564"/>
    </location>
</feature>
<comment type="caution">
    <text evidence="12">The sequence shown here is derived from an EMBL/GenBank/DDBJ whole genome shotgun (WGS) entry which is preliminary data.</text>
</comment>
<protein>
    <submittedName>
        <fullName evidence="12">Nucleolar protein 6</fullName>
    </submittedName>
</protein>
<dbReference type="GO" id="GO:0032545">
    <property type="term" value="C:CURI complex"/>
    <property type="evidence" value="ECO:0007669"/>
    <property type="project" value="TreeGrafter"/>
</dbReference>
<dbReference type="Pfam" id="PF17404">
    <property type="entry name" value="Nrap_D3"/>
    <property type="match status" value="1"/>
</dbReference>
<dbReference type="PANTHER" id="PTHR17972:SF0">
    <property type="entry name" value="NUCLEOLAR PROTEIN 6"/>
    <property type="match status" value="1"/>
</dbReference>
<dbReference type="Pfam" id="PF17406">
    <property type="entry name" value="Nrap_D5"/>
    <property type="match status" value="1"/>
</dbReference>
<feature type="domain" description="Nrap protein" evidence="8">
    <location>
        <begin position="839"/>
        <end position="966"/>
    </location>
</feature>
<feature type="domain" description="Nrap protein" evidence="9">
    <location>
        <begin position="993"/>
        <end position="1160"/>
    </location>
</feature>
<dbReference type="Pfam" id="PF03813">
    <property type="entry name" value="Nrap"/>
    <property type="match status" value="2"/>
</dbReference>
<dbReference type="InterPro" id="IPR035367">
    <property type="entry name" value="Nrap_D2"/>
</dbReference>
<sequence>MTPKKPPPGLEAALHALRPLLLEKLRARDIPADFAQEFPALRFMQRGGAAPSALRFTAPRRIDVVGSFLLGTYTKEELTVDVAVEMPSDIFRSKDYLNFRYHDKRAAYLAELHRQLCDGLLRGPIQRISGNGCGCSLEHSKPVDVLIPKFIFLFATDPPNVVEHYDDCFAAMQSRFPESDMIVFELPGFGMSHSARASMDDLACDLTEFVKKVKCEFASESGLVLVMPCVSALFSPVLLRDLPQGTVEHLVVVQCADYAGELSWANGVNARGMLSLPILARLYNYLNAKAISANWYKATFPKRGSYLECSGCRGSRALDAEGSLEHGADEARTWFSSVAGKAFDAGARFPLAWCLQQLFYAPPRECKLVGLLREGAATIKTSTLVVWGMQDATHRGNFQRELEAPSFSRYVSGGVEESAHFPELQHPQRFATAVFDFLQESAGKESTLSHAVRIRIDQSMKFWAMAVRSEPLVALSASFEALAGDPLRPCLCLQPEDDARWTIRLLPTYSADLWPVRVLGPDRNAVRPDRALENGGVPATAHYNSCVLEDARMRQHLETLHSSLQRFTALRDGIHLLKRWAQCCGFLAAASDRAVSTPVSGFLLSMLAAHAANTAGVAPMQTSSFQLFKLTLSVLATTEWKEQKVTFGVAGAAKLSSAEAQVANAHFYDADTMPKAKTEQKAGPVGGTRPPHDTQVAVEEGMEKRKETNAKKKKDREELLEAEHFVTFVRKGGDLVQRFFCDIGINKCCAEGAVNFLSRVGPVVEELQWEAKRALRAMDSQADPFEMVFGCQATPELAWDLCLRLPQLPSTAMCPDLRTETPAGEVPASFPADMPEALATAEHLRSVLRAGLDDRCVRSALRWVGHLQPRWTERPPETGPAVLVGLILAPENLERLVDRGPSAQDAAATKFRQLWGTEKSELRRFKDGSILECVVWQKPPAERTMETRKQPAVVTQIVQHLLTRHLPSQLAPKTDIISGPTGFVPNLAEKDRRLWAAFETFRTHLCQLSSLPLAVKDIHPVDASFSYMSIQSTIAPPAPSGSDAKLRRTLLETVLEFESSGRWPSEPAPAQKVGAALLLQIREELSTDLGIEADATEGFLDVRYPETVFRLRIFHPHELQEVANKVTGLQAQTTAAPGEAELERLRTLWWRPRLRASLHAHALQKPAMAGAARLFKRWMASQMMSGYDEFCEHLVSAVFLHPAPFGAPSSPHVGFCRALWLLDTFDWQREALIIDIDGKLTEEERLGLRQSFENRLDAAQKDASLIRFWVSTRLDPHALLLATPPSTVAGWLRRRAQEALRSFHARLLGLEGSWRQVFELDTSAFDVVLQLLPPLEVGGAPAVTQNGDEGKRETLQIVSAEAADALVQGLREKLSPVCLVFHDAQQQVVALKWRPSAFLPQPQNALMGSVPHTVIPQGPGEPPLCVPNVLCILATVSAMAEGMTMGMEVKQAL</sequence>
<evidence type="ECO:0000256" key="5">
    <source>
        <dbReference type="SAM" id="MobiDB-lite"/>
    </source>
</evidence>
<evidence type="ECO:0000256" key="1">
    <source>
        <dbReference type="ARBA" id="ARBA00004604"/>
    </source>
</evidence>
<dbReference type="Pfam" id="PF17405">
    <property type="entry name" value="Nrap_D4"/>
    <property type="match status" value="1"/>
</dbReference>
<feature type="domain" description="Nrap protein" evidence="6">
    <location>
        <begin position="80"/>
        <end position="116"/>
    </location>
</feature>
<evidence type="ECO:0000256" key="4">
    <source>
        <dbReference type="ARBA" id="ARBA00023242"/>
    </source>
</evidence>
<accession>A0A1Q9F580</accession>
<dbReference type="InterPro" id="IPR035371">
    <property type="entry name" value="Nrap_D6"/>
</dbReference>
<dbReference type="InterPro" id="IPR035370">
    <property type="entry name" value="Nrap_D5"/>
</dbReference>
<dbReference type="InterPro" id="IPR035369">
    <property type="entry name" value="Nrap_D4"/>
</dbReference>
<evidence type="ECO:0000259" key="8">
    <source>
        <dbReference type="Pfam" id="PF17404"/>
    </source>
</evidence>
<dbReference type="GO" id="GO:0032040">
    <property type="term" value="C:small-subunit processome"/>
    <property type="evidence" value="ECO:0007669"/>
    <property type="project" value="TreeGrafter"/>
</dbReference>